<evidence type="ECO:0000313" key="2">
    <source>
        <dbReference type="EMBL" id="OHS93672.1"/>
    </source>
</evidence>
<proteinExistence type="predicted"/>
<dbReference type="OrthoDB" id="68483at2759"/>
<dbReference type="GO" id="GO:0044773">
    <property type="term" value="P:mitotic DNA damage checkpoint signaling"/>
    <property type="evidence" value="ECO:0007669"/>
    <property type="project" value="TreeGrafter"/>
</dbReference>
<evidence type="ECO:0000313" key="3">
    <source>
        <dbReference type="Proteomes" id="UP000179807"/>
    </source>
</evidence>
<sequence length="344" mass="38523">MGSSCSNHQAAQNGKPQTDYEEYPLLSPIVNPINRFCDDFASSLIDELKSKTTNETSIPTTELEVEGYITKRCMGFGVESEVFEAEEIRTHIPCAIKHYKSIKYMDENGPREMTIAMMLDHPNCLKILQCFRSLAGDYIVVMPLATDGSLNPTNTPQITVVGAVMLLLQIGSALNYMHEKNIMHRDVKPQNVLLFPDCYQLCDYSVSTVLKSSDEKVTGRIGTPLFMAPEVTNNMPYLPRPADMWALGVTAYSLLYGTFPFNLLDCVDQFGNVNVTRNTFNQPLTFPSLPLVPDELKVILSSLLDLNPDTRMTAAELIEDQYIVSTYEEWKKASAFLKDGTLDL</sequence>
<protein>
    <submittedName>
        <fullName evidence="2">CAMK family protein kinase</fullName>
    </submittedName>
</protein>
<dbReference type="VEuPathDB" id="TrichDB:TRFO_11688"/>
<dbReference type="EMBL" id="MLAK01001382">
    <property type="protein sequence ID" value="OHS93672.1"/>
    <property type="molecule type" value="Genomic_DNA"/>
</dbReference>
<dbReference type="GO" id="GO:0004674">
    <property type="term" value="F:protein serine/threonine kinase activity"/>
    <property type="evidence" value="ECO:0007669"/>
    <property type="project" value="TreeGrafter"/>
</dbReference>
<dbReference type="InterPro" id="IPR008271">
    <property type="entry name" value="Ser/Thr_kinase_AS"/>
</dbReference>
<keyword evidence="2" id="KW-0808">Transferase</keyword>
<dbReference type="SUPFAM" id="SSF56112">
    <property type="entry name" value="Protein kinase-like (PK-like)"/>
    <property type="match status" value="1"/>
</dbReference>
<evidence type="ECO:0000259" key="1">
    <source>
        <dbReference type="PROSITE" id="PS50011"/>
    </source>
</evidence>
<dbReference type="AlphaFoldDB" id="A0A1J4J2K0"/>
<dbReference type="PROSITE" id="PS50011">
    <property type="entry name" value="PROTEIN_KINASE_DOM"/>
    <property type="match status" value="1"/>
</dbReference>
<name>A0A1J4J2K0_9EUKA</name>
<dbReference type="InterPro" id="IPR000719">
    <property type="entry name" value="Prot_kinase_dom"/>
</dbReference>
<dbReference type="PROSITE" id="PS00108">
    <property type="entry name" value="PROTEIN_KINASE_ST"/>
    <property type="match status" value="1"/>
</dbReference>
<dbReference type="Pfam" id="PF00069">
    <property type="entry name" value="Pkinase"/>
    <property type="match status" value="1"/>
</dbReference>
<dbReference type="PANTHER" id="PTHR44167">
    <property type="entry name" value="OVARIAN-SPECIFIC SERINE/THREONINE-PROTEIN KINASE LOK-RELATED"/>
    <property type="match status" value="1"/>
</dbReference>
<dbReference type="RefSeq" id="XP_068346809.1">
    <property type="nucleotide sequence ID" value="XM_068496177.1"/>
</dbReference>
<dbReference type="SMART" id="SM00220">
    <property type="entry name" value="S_TKc"/>
    <property type="match status" value="1"/>
</dbReference>
<gene>
    <name evidence="2" type="ORF">TRFO_11688</name>
</gene>
<dbReference type="InterPro" id="IPR011009">
    <property type="entry name" value="Kinase-like_dom_sf"/>
</dbReference>
<dbReference type="GO" id="GO:0005737">
    <property type="term" value="C:cytoplasm"/>
    <property type="evidence" value="ECO:0007669"/>
    <property type="project" value="TreeGrafter"/>
</dbReference>
<dbReference type="GO" id="GO:0005524">
    <property type="term" value="F:ATP binding"/>
    <property type="evidence" value="ECO:0007669"/>
    <property type="project" value="InterPro"/>
</dbReference>
<comment type="caution">
    <text evidence="2">The sequence shown here is derived from an EMBL/GenBank/DDBJ whole genome shotgun (WGS) entry which is preliminary data.</text>
</comment>
<dbReference type="Gene3D" id="1.10.510.10">
    <property type="entry name" value="Transferase(Phosphotransferase) domain 1"/>
    <property type="match status" value="1"/>
</dbReference>
<accession>A0A1J4J2K0</accession>
<dbReference type="PANTHER" id="PTHR44167:SF24">
    <property type="entry name" value="SERINE_THREONINE-PROTEIN KINASE CHK2"/>
    <property type="match status" value="1"/>
</dbReference>
<feature type="domain" description="Protein kinase" evidence="1">
    <location>
        <begin position="68"/>
        <end position="323"/>
    </location>
</feature>
<organism evidence="2 3">
    <name type="scientific">Tritrichomonas foetus</name>
    <dbReference type="NCBI Taxonomy" id="1144522"/>
    <lineage>
        <taxon>Eukaryota</taxon>
        <taxon>Metamonada</taxon>
        <taxon>Parabasalia</taxon>
        <taxon>Tritrichomonadida</taxon>
        <taxon>Tritrichomonadidae</taxon>
        <taxon>Tritrichomonas</taxon>
    </lineage>
</organism>
<keyword evidence="2" id="KW-0418">Kinase</keyword>
<dbReference type="GO" id="GO:0005634">
    <property type="term" value="C:nucleus"/>
    <property type="evidence" value="ECO:0007669"/>
    <property type="project" value="TreeGrafter"/>
</dbReference>
<dbReference type="GeneID" id="94830881"/>
<keyword evidence="3" id="KW-1185">Reference proteome</keyword>
<reference evidence="2" key="1">
    <citation type="submission" date="2016-10" db="EMBL/GenBank/DDBJ databases">
        <authorList>
            <person name="Benchimol M."/>
            <person name="Almeida L.G."/>
            <person name="Vasconcelos A.T."/>
            <person name="Perreira-Neves A."/>
            <person name="Rosa I.A."/>
            <person name="Tasca T."/>
            <person name="Bogo M.R."/>
            <person name="de Souza W."/>
        </authorList>
    </citation>
    <scope>NUCLEOTIDE SEQUENCE [LARGE SCALE GENOMIC DNA]</scope>
    <source>
        <strain evidence="2">K</strain>
    </source>
</reference>
<dbReference type="Proteomes" id="UP000179807">
    <property type="component" value="Unassembled WGS sequence"/>
</dbReference>